<feature type="region of interest" description="Disordered" evidence="1">
    <location>
        <begin position="1"/>
        <end position="62"/>
    </location>
</feature>
<dbReference type="Proteomes" id="UP000799302">
    <property type="component" value="Unassembled WGS sequence"/>
</dbReference>
<sequence>MMNSIGRATTTRLGRKVGLTTTARRPAATSTYESNHSAHDGAEQNNTKSPELAANSTNPKKTVAELDEELRLKLEERSGDGGMAGIELEDGKPNAMKRSVRENMYRVILLLGTVSTSVSDLNCGIRTMNAHFPGIVTIMHDCYATAAEGLVSSALTARQNKRGKSCCWFEIRETKVGSACHCLAAWVKCMHKAISATFYSGVDSRSEICLTIR</sequence>
<keyword evidence="3" id="KW-1185">Reference proteome</keyword>
<organism evidence="2 3">
    <name type="scientific">Microthyrium microscopicum</name>
    <dbReference type="NCBI Taxonomy" id="703497"/>
    <lineage>
        <taxon>Eukaryota</taxon>
        <taxon>Fungi</taxon>
        <taxon>Dikarya</taxon>
        <taxon>Ascomycota</taxon>
        <taxon>Pezizomycotina</taxon>
        <taxon>Dothideomycetes</taxon>
        <taxon>Dothideomycetes incertae sedis</taxon>
        <taxon>Microthyriales</taxon>
        <taxon>Microthyriaceae</taxon>
        <taxon>Microthyrium</taxon>
    </lineage>
</organism>
<reference evidence="2" key="1">
    <citation type="journal article" date="2020" name="Stud. Mycol.">
        <title>101 Dothideomycetes genomes: a test case for predicting lifestyles and emergence of pathogens.</title>
        <authorList>
            <person name="Haridas S."/>
            <person name="Albert R."/>
            <person name="Binder M."/>
            <person name="Bloem J."/>
            <person name="Labutti K."/>
            <person name="Salamov A."/>
            <person name="Andreopoulos B."/>
            <person name="Baker S."/>
            <person name="Barry K."/>
            <person name="Bills G."/>
            <person name="Bluhm B."/>
            <person name="Cannon C."/>
            <person name="Castanera R."/>
            <person name="Culley D."/>
            <person name="Daum C."/>
            <person name="Ezra D."/>
            <person name="Gonzalez J."/>
            <person name="Henrissat B."/>
            <person name="Kuo A."/>
            <person name="Liang C."/>
            <person name="Lipzen A."/>
            <person name="Lutzoni F."/>
            <person name="Magnuson J."/>
            <person name="Mondo S."/>
            <person name="Nolan M."/>
            <person name="Ohm R."/>
            <person name="Pangilinan J."/>
            <person name="Park H.-J."/>
            <person name="Ramirez L."/>
            <person name="Alfaro M."/>
            <person name="Sun H."/>
            <person name="Tritt A."/>
            <person name="Yoshinaga Y."/>
            <person name="Zwiers L.-H."/>
            <person name="Turgeon B."/>
            <person name="Goodwin S."/>
            <person name="Spatafora J."/>
            <person name="Crous P."/>
            <person name="Grigoriev I."/>
        </authorList>
    </citation>
    <scope>NUCLEOTIDE SEQUENCE</scope>
    <source>
        <strain evidence="2">CBS 115976</strain>
    </source>
</reference>
<feature type="compositionally biased region" description="Polar residues" evidence="1">
    <location>
        <begin position="43"/>
        <end position="60"/>
    </location>
</feature>
<dbReference type="OrthoDB" id="2157103at2759"/>
<accession>A0A6A6TZP6</accession>
<evidence type="ECO:0000256" key="1">
    <source>
        <dbReference type="SAM" id="MobiDB-lite"/>
    </source>
</evidence>
<feature type="compositionally biased region" description="Low complexity" evidence="1">
    <location>
        <begin position="20"/>
        <end position="31"/>
    </location>
</feature>
<dbReference type="EMBL" id="MU004243">
    <property type="protein sequence ID" value="KAF2664338.1"/>
    <property type="molecule type" value="Genomic_DNA"/>
</dbReference>
<name>A0A6A6TZP6_9PEZI</name>
<proteinExistence type="predicted"/>
<evidence type="ECO:0000313" key="2">
    <source>
        <dbReference type="EMBL" id="KAF2664338.1"/>
    </source>
</evidence>
<evidence type="ECO:0000313" key="3">
    <source>
        <dbReference type="Proteomes" id="UP000799302"/>
    </source>
</evidence>
<dbReference type="AlphaFoldDB" id="A0A6A6TZP6"/>
<protein>
    <submittedName>
        <fullName evidence="2">Uncharacterized protein</fullName>
    </submittedName>
</protein>
<gene>
    <name evidence="2" type="ORF">BT63DRAFT_106499</name>
</gene>
<feature type="compositionally biased region" description="Polar residues" evidence="1">
    <location>
        <begin position="1"/>
        <end position="12"/>
    </location>
</feature>